<feature type="transmembrane region" description="Helical" evidence="3">
    <location>
        <begin position="12"/>
        <end position="36"/>
    </location>
</feature>
<dbReference type="Pfam" id="PF03808">
    <property type="entry name" value="Glyco_tran_WecG"/>
    <property type="match status" value="1"/>
</dbReference>
<dbReference type="CDD" id="cd06533">
    <property type="entry name" value="Glyco_transf_WecG_TagA"/>
    <property type="match status" value="1"/>
</dbReference>
<name>A0A7X0H325_9BACT</name>
<dbReference type="Proteomes" id="UP000541810">
    <property type="component" value="Unassembled WGS sequence"/>
</dbReference>
<proteinExistence type="predicted"/>
<dbReference type="EMBL" id="JACHGY010000001">
    <property type="protein sequence ID" value="MBB6428284.1"/>
    <property type="molecule type" value="Genomic_DNA"/>
</dbReference>
<evidence type="ECO:0000259" key="4">
    <source>
        <dbReference type="Pfam" id="PF02397"/>
    </source>
</evidence>
<keyword evidence="3" id="KW-0812">Transmembrane</keyword>
<dbReference type="RefSeq" id="WP_184675278.1">
    <property type="nucleotide sequence ID" value="NZ_JACHGY010000001.1"/>
</dbReference>
<evidence type="ECO:0000313" key="6">
    <source>
        <dbReference type="Proteomes" id="UP000541810"/>
    </source>
</evidence>
<dbReference type="Pfam" id="PF02397">
    <property type="entry name" value="Bac_transf"/>
    <property type="match status" value="1"/>
</dbReference>
<keyword evidence="2" id="KW-0808">Transferase</keyword>
<dbReference type="InterPro" id="IPR004629">
    <property type="entry name" value="WecG_TagA_CpsF"/>
</dbReference>
<evidence type="ECO:0000256" key="1">
    <source>
        <dbReference type="ARBA" id="ARBA00022676"/>
    </source>
</evidence>
<dbReference type="InterPro" id="IPR003362">
    <property type="entry name" value="Bact_transf"/>
</dbReference>
<keyword evidence="3" id="KW-1133">Transmembrane helix</keyword>
<evidence type="ECO:0000256" key="2">
    <source>
        <dbReference type="ARBA" id="ARBA00022679"/>
    </source>
</evidence>
<dbReference type="NCBIfam" id="TIGR00696">
    <property type="entry name" value="wecG_tagA_cpsF"/>
    <property type="match status" value="1"/>
</dbReference>
<gene>
    <name evidence="5" type="ORF">HNQ40_000090</name>
</gene>
<organism evidence="5 6">
    <name type="scientific">Algisphaera agarilytica</name>
    <dbReference type="NCBI Taxonomy" id="1385975"/>
    <lineage>
        <taxon>Bacteria</taxon>
        <taxon>Pseudomonadati</taxon>
        <taxon>Planctomycetota</taxon>
        <taxon>Phycisphaerae</taxon>
        <taxon>Phycisphaerales</taxon>
        <taxon>Phycisphaeraceae</taxon>
        <taxon>Algisphaera</taxon>
    </lineage>
</organism>
<feature type="domain" description="Bacterial sugar transferase" evidence="4">
    <location>
        <begin position="13"/>
        <end position="196"/>
    </location>
</feature>
<dbReference type="AlphaFoldDB" id="A0A7X0H325"/>
<dbReference type="GO" id="GO:0016758">
    <property type="term" value="F:hexosyltransferase activity"/>
    <property type="evidence" value="ECO:0007669"/>
    <property type="project" value="TreeGrafter"/>
</dbReference>
<evidence type="ECO:0000256" key="3">
    <source>
        <dbReference type="SAM" id="Phobius"/>
    </source>
</evidence>
<evidence type="ECO:0000313" key="5">
    <source>
        <dbReference type="EMBL" id="MBB6428284.1"/>
    </source>
</evidence>
<sequence>METTTDRSIWQFLQQVLAALALLLLIPLLACLYVIVRLESKGAFLFKQERRGFHGKPFRIVKVRTMAVAAESATRLGTTQNGPYVTRVGKVLRILKLDEIPQLWNIARGDMALVGPRPLPIALSDYLEQNIPGFEVRYSIRPGLTNLGQVCVTDNDLDEQLLVDWGTRFEAELHYLQHKSVRYDIVLIALTVLYVLRSFTSHAPAICQSNHCDKPVADATRIVTTPISNLNYQGVISHIRSAVTSSQANYVCVVPVHSIIVALWNRTHRAVLKGASICTADGMPVVWIQRLLGYRSATRVYGPTLMSKVLMEAQDKQWRVAFVGGSEQTLAKLANNVQDEYPSLQLVEAYSPPFRPLTQAEDDELVERLKRKQAQIIFVGLGCPKQERWMSEHSSKLQATMLGVGAAFDFHAGSLRQSPPVLQKLGLEWAFRLAMEPRRLWKRYATTNPTYVLCAGAQVFASVVLGRNYQLKTNAAEGGRP</sequence>
<keyword evidence="1" id="KW-0328">Glycosyltransferase</keyword>
<keyword evidence="3" id="KW-0472">Membrane</keyword>
<comment type="caution">
    <text evidence="5">The sequence shown here is derived from an EMBL/GenBank/DDBJ whole genome shotgun (WGS) entry which is preliminary data.</text>
</comment>
<reference evidence="5 6" key="1">
    <citation type="submission" date="2020-08" db="EMBL/GenBank/DDBJ databases">
        <title>Genomic Encyclopedia of Type Strains, Phase IV (KMG-IV): sequencing the most valuable type-strain genomes for metagenomic binning, comparative biology and taxonomic classification.</title>
        <authorList>
            <person name="Goeker M."/>
        </authorList>
    </citation>
    <scope>NUCLEOTIDE SEQUENCE [LARGE SCALE GENOMIC DNA]</scope>
    <source>
        <strain evidence="5 6">DSM 103725</strain>
    </source>
</reference>
<protein>
    <submittedName>
        <fullName evidence="5">Exopolysaccharide biosynthesis WecB/TagA/CpsF family protein</fullName>
    </submittedName>
</protein>
<dbReference type="PANTHER" id="PTHR34136:SF1">
    <property type="entry name" value="UDP-N-ACETYL-D-MANNOSAMINURONIC ACID TRANSFERASE"/>
    <property type="match status" value="1"/>
</dbReference>
<dbReference type="PANTHER" id="PTHR34136">
    <property type="match status" value="1"/>
</dbReference>
<accession>A0A7X0H325</accession>
<keyword evidence="6" id="KW-1185">Reference proteome</keyword>